<proteinExistence type="predicted"/>
<protein>
    <submittedName>
        <fullName evidence="2">Uncharacterized protein</fullName>
    </submittedName>
</protein>
<dbReference type="AlphaFoldDB" id="M1DWH0"/>
<feature type="region of interest" description="Disordered" evidence="1">
    <location>
        <begin position="1"/>
        <end position="45"/>
    </location>
</feature>
<feature type="region of interest" description="Disordered" evidence="1">
    <location>
        <begin position="69"/>
        <end position="139"/>
    </location>
</feature>
<evidence type="ECO:0000256" key="1">
    <source>
        <dbReference type="SAM" id="MobiDB-lite"/>
    </source>
</evidence>
<dbReference type="Gramene" id="PGSC0003DMT400095513">
    <property type="protein sequence ID" value="PGSC0003DMT400095513"/>
    <property type="gene ID" value="PGSC0003DMG400045084"/>
</dbReference>
<keyword evidence="3" id="KW-1185">Reference proteome</keyword>
<sequence length="202" mass="22519">MAHLPPAELVRPPDIAPRIQKNKTEQTQQISVSQSSHNSPNKRRIEEVNTAISEWELDWARKIISMAQSGSIRDRRDGGNESQSQSPPNTKKSKDSTVPFERNQVAISGRNLGESPQSRLQIRSSSDEIRAEDPIGEYSPVLVEHRTKISSNINGEIIGNEVSGNLTGSPANNENKEQREEELQENTSRNGQQRSVEHHPAS</sequence>
<accession>M1DWH0</accession>
<evidence type="ECO:0000313" key="3">
    <source>
        <dbReference type="Proteomes" id="UP000011115"/>
    </source>
</evidence>
<feature type="compositionally biased region" description="Polar residues" evidence="1">
    <location>
        <begin position="114"/>
        <end position="124"/>
    </location>
</feature>
<reference evidence="2" key="2">
    <citation type="submission" date="2015-06" db="UniProtKB">
        <authorList>
            <consortium name="EnsemblPlants"/>
        </authorList>
    </citation>
    <scope>IDENTIFICATION</scope>
    <source>
        <strain evidence="2">DM1-3 516 R44</strain>
    </source>
</reference>
<feature type="region of interest" description="Disordered" evidence="1">
    <location>
        <begin position="152"/>
        <end position="202"/>
    </location>
</feature>
<dbReference type="InParanoid" id="M1DWH0"/>
<feature type="compositionally biased region" description="Low complexity" evidence="1">
    <location>
        <begin position="152"/>
        <end position="165"/>
    </location>
</feature>
<dbReference type="HOGENOM" id="CLU_1356758_0_0_1"/>
<dbReference type="PaxDb" id="4113-PGSC0003DMT400095513"/>
<organism evidence="2 3">
    <name type="scientific">Solanum tuberosum</name>
    <name type="common">Potato</name>
    <dbReference type="NCBI Taxonomy" id="4113"/>
    <lineage>
        <taxon>Eukaryota</taxon>
        <taxon>Viridiplantae</taxon>
        <taxon>Streptophyta</taxon>
        <taxon>Embryophyta</taxon>
        <taxon>Tracheophyta</taxon>
        <taxon>Spermatophyta</taxon>
        <taxon>Magnoliopsida</taxon>
        <taxon>eudicotyledons</taxon>
        <taxon>Gunneridae</taxon>
        <taxon>Pentapetalae</taxon>
        <taxon>asterids</taxon>
        <taxon>lamiids</taxon>
        <taxon>Solanales</taxon>
        <taxon>Solanaceae</taxon>
        <taxon>Solanoideae</taxon>
        <taxon>Solaneae</taxon>
        <taxon>Solanum</taxon>
    </lineage>
</organism>
<dbReference type="Proteomes" id="UP000011115">
    <property type="component" value="Unassembled WGS sequence"/>
</dbReference>
<name>M1DWH0_SOLTU</name>
<feature type="compositionally biased region" description="Polar residues" evidence="1">
    <location>
        <begin position="25"/>
        <end position="39"/>
    </location>
</feature>
<evidence type="ECO:0000313" key="2">
    <source>
        <dbReference type="EnsemblPlants" id="PGSC0003DMT400095513"/>
    </source>
</evidence>
<feature type="compositionally biased region" description="Polar residues" evidence="1">
    <location>
        <begin position="80"/>
        <end position="90"/>
    </location>
</feature>
<reference evidence="3" key="1">
    <citation type="journal article" date="2011" name="Nature">
        <title>Genome sequence and analysis of the tuber crop potato.</title>
        <authorList>
            <consortium name="The Potato Genome Sequencing Consortium"/>
        </authorList>
    </citation>
    <scope>NUCLEOTIDE SEQUENCE [LARGE SCALE GENOMIC DNA]</scope>
    <source>
        <strain evidence="3">cv. DM1-3 516 R44</strain>
    </source>
</reference>
<dbReference type="EnsemblPlants" id="PGSC0003DMT400095513">
    <property type="protein sequence ID" value="PGSC0003DMT400095513"/>
    <property type="gene ID" value="PGSC0003DMG400045084"/>
</dbReference>